<dbReference type="GO" id="GO:1905515">
    <property type="term" value="P:non-motile cilium assembly"/>
    <property type="evidence" value="ECO:0007669"/>
    <property type="project" value="TreeGrafter"/>
</dbReference>
<feature type="region of interest" description="Disordered" evidence="2">
    <location>
        <begin position="464"/>
        <end position="506"/>
    </location>
</feature>
<feature type="region of interest" description="Disordered" evidence="2">
    <location>
        <begin position="395"/>
        <end position="421"/>
    </location>
</feature>
<protein>
    <submittedName>
        <fullName evidence="4">Coiled-coil domain-containing protein 13-like isoform X1</fullName>
    </submittedName>
</protein>
<evidence type="ECO:0000256" key="2">
    <source>
        <dbReference type="SAM" id="MobiDB-lite"/>
    </source>
</evidence>
<gene>
    <name evidence="4" type="primary">LOC111126137</name>
</gene>
<feature type="compositionally biased region" description="Basic and acidic residues" evidence="2">
    <location>
        <begin position="31"/>
        <end position="40"/>
    </location>
</feature>
<dbReference type="PANTHER" id="PTHR31935:SF1">
    <property type="entry name" value="COILED-COIL DOMAIN-CONTAINING PROTEIN 13"/>
    <property type="match status" value="1"/>
</dbReference>
<dbReference type="RefSeq" id="XP_022326302.1">
    <property type="nucleotide sequence ID" value="XM_022470594.1"/>
</dbReference>
<reference evidence="4" key="2">
    <citation type="submission" date="2025-08" db="UniProtKB">
        <authorList>
            <consortium name="RefSeq"/>
        </authorList>
    </citation>
    <scope>IDENTIFICATION</scope>
    <source>
        <tissue evidence="4">Whole sample</tissue>
    </source>
</reference>
<proteinExistence type="predicted"/>
<feature type="coiled-coil region" evidence="1">
    <location>
        <begin position="690"/>
        <end position="731"/>
    </location>
</feature>
<dbReference type="GO" id="GO:0034451">
    <property type="term" value="C:centriolar satellite"/>
    <property type="evidence" value="ECO:0007669"/>
    <property type="project" value="TreeGrafter"/>
</dbReference>
<organism evidence="3 4">
    <name type="scientific">Crassostrea virginica</name>
    <name type="common">Eastern oyster</name>
    <dbReference type="NCBI Taxonomy" id="6565"/>
    <lineage>
        <taxon>Eukaryota</taxon>
        <taxon>Metazoa</taxon>
        <taxon>Spiralia</taxon>
        <taxon>Lophotrochozoa</taxon>
        <taxon>Mollusca</taxon>
        <taxon>Bivalvia</taxon>
        <taxon>Autobranchia</taxon>
        <taxon>Pteriomorphia</taxon>
        <taxon>Ostreida</taxon>
        <taxon>Ostreoidea</taxon>
        <taxon>Ostreidae</taxon>
        <taxon>Crassostrea</taxon>
    </lineage>
</organism>
<accession>A0A8B8DDW0</accession>
<dbReference type="PANTHER" id="PTHR31935">
    <property type="entry name" value="COILED-COIL DOMAIN-CONTAINING PROTEIN 13"/>
    <property type="match status" value="1"/>
</dbReference>
<dbReference type="Gene3D" id="1.20.5.170">
    <property type="match status" value="1"/>
</dbReference>
<feature type="coiled-coil region" evidence="1">
    <location>
        <begin position="126"/>
        <end position="160"/>
    </location>
</feature>
<dbReference type="InterPro" id="IPR038929">
    <property type="entry name" value="CCDC13"/>
</dbReference>
<feature type="region of interest" description="Disordered" evidence="2">
    <location>
        <begin position="538"/>
        <end position="571"/>
    </location>
</feature>
<keyword evidence="1" id="KW-0175">Coiled coil</keyword>
<keyword evidence="3" id="KW-1185">Reference proteome</keyword>
<evidence type="ECO:0000313" key="3">
    <source>
        <dbReference type="Proteomes" id="UP000694844"/>
    </source>
</evidence>
<evidence type="ECO:0000256" key="1">
    <source>
        <dbReference type="SAM" id="Coils"/>
    </source>
</evidence>
<dbReference type="Proteomes" id="UP000694844">
    <property type="component" value="Chromosome 1"/>
</dbReference>
<evidence type="ECO:0000313" key="4">
    <source>
        <dbReference type="RefSeq" id="XP_022326302.1"/>
    </source>
</evidence>
<dbReference type="AlphaFoldDB" id="A0A8B8DDW0"/>
<sequence>MATEAASETLKQQFLLLQEQQQQKLLRRKQRREEKAKEKSAASVRSRTESSIAFGVDDDLELKLAGPNPQSGYVSEELVEHLNDQIRELKDENARVYKLLSEKDFEVRQIKKKHEDQARVTGAVTNETAATKIVELSKKVRELNAELESERTKAKQYGRKYIDLQTQLNKIPEDTRSMMSSATSRTTIDEKQDDFVDVKTLQDKLKYAENKMAEYRNQTSLLKQELKMVHKVLGQEVGENVNIQSILNNQSNWKGRAQQIMMLQKKVDELKAEISVKKPQKEKEYDLEAEMLGTGNSSARQRTAVEKHREQLRKIEKERKESQEKAASEFKALEEEHAALKKKFDAAKTRNSVLANQNKGFKEQMKTLMDKGRHDDELIEALMKQQSHLQQLLEQTANQQKEHSQKSQQEIKQMSMKTQQDNNVVEQLKTIVAEKEAKVHRLEDEIQQLKLNHLQRAQLDSANMLFHPGSHRPPSSALNSQRDSRPVSTAQNEARPGTAGSGDIQLDFQLDPNTLSASRMSDRPPVINSALDRCPSVTSTVDTVRAPSRKQDNNNATEGGRGPSRTGAVRTPSFHVNNIDKQAMTELQAQCQEYKTMFQVAQVERDKLSELVRVLQSRCEEDSKKYLDCQNELVQQRRKNAMLEKQVGKNKIESGPGAPKGGSAAVGKKRILGGRAGSMTNVSASFSGSMPNDENEHEDYEEVKTNLEIQMDENEALKAALQSTLKAKEEDMRMFSEMMEETKHVFLQALRQYKQNAQGT</sequence>
<feature type="compositionally biased region" description="Polar residues" evidence="2">
    <location>
        <begin position="476"/>
        <end position="492"/>
    </location>
</feature>
<dbReference type="GeneID" id="111126137"/>
<dbReference type="GO" id="GO:0031122">
    <property type="term" value="P:cytoplasmic microtubule organization"/>
    <property type="evidence" value="ECO:0007669"/>
    <property type="project" value="TreeGrafter"/>
</dbReference>
<feature type="region of interest" description="Disordered" evidence="2">
    <location>
        <begin position="26"/>
        <end position="48"/>
    </location>
</feature>
<dbReference type="KEGG" id="cvn:111126137"/>
<name>A0A8B8DDW0_CRAVI</name>
<dbReference type="OrthoDB" id="10258312at2759"/>
<feature type="coiled-coil region" evidence="1">
    <location>
        <begin position="298"/>
        <end position="350"/>
    </location>
</feature>
<reference evidence="3" key="1">
    <citation type="submission" date="2024-06" db="UniProtKB">
        <authorList>
            <consortium name="RefSeq"/>
        </authorList>
    </citation>
    <scope>NUCLEOTIDE SEQUENCE [LARGE SCALE GENOMIC DNA]</scope>
</reference>
<feature type="coiled-coil region" evidence="1">
    <location>
        <begin position="198"/>
        <end position="225"/>
    </location>
</feature>